<protein>
    <recommendedName>
        <fullName evidence="3">DUF7344 domain-containing protein</fullName>
    </recommendedName>
</protein>
<dbReference type="InterPro" id="IPR036388">
    <property type="entry name" value="WH-like_DNA-bd_sf"/>
</dbReference>
<proteinExistence type="predicted"/>
<dbReference type="Proteomes" id="UP000011693">
    <property type="component" value="Unassembled WGS sequence"/>
</dbReference>
<feature type="region of interest" description="Disordered" evidence="1">
    <location>
        <begin position="1"/>
        <end position="40"/>
    </location>
</feature>
<keyword evidence="2" id="KW-0472">Membrane</keyword>
<comment type="caution">
    <text evidence="4">The sequence shown here is derived from an EMBL/GenBank/DDBJ whole genome shotgun (WGS) entry which is preliminary data.</text>
</comment>
<dbReference type="RefSeq" id="WP_006167310.1">
    <property type="nucleotide sequence ID" value="NZ_AOIN01000056.1"/>
</dbReference>
<evidence type="ECO:0000313" key="4">
    <source>
        <dbReference type="EMBL" id="ELY99711.1"/>
    </source>
</evidence>
<name>M0AMZ6_9EURY</name>
<keyword evidence="5" id="KW-1185">Reference proteome</keyword>
<evidence type="ECO:0000313" key="5">
    <source>
        <dbReference type="Proteomes" id="UP000011693"/>
    </source>
</evidence>
<feature type="transmembrane region" description="Helical" evidence="2">
    <location>
        <begin position="193"/>
        <end position="213"/>
    </location>
</feature>
<evidence type="ECO:0000259" key="3">
    <source>
        <dbReference type="Pfam" id="PF24035"/>
    </source>
</evidence>
<organism evidence="4 5">
    <name type="scientific">Natrialba chahannaoensis JCM 10990</name>
    <dbReference type="NCBI Taxonomy" id="1227492"/>
    <lineage>
        <taxon>Archaea</taxon>
        <taxon>Methanobacteriati</taxon>
        <taxon>Methanobacteriota</taxon>
        <taxon>Stenosarchaea group</taxon>
        <taxon>Halobacteria</taxon>
        <taxon>Halobacteriales</taxon>
        <taxon>Natrialbaceae</taxon>
        <taxon>Natrialba</taxon>
    </lineage>
</organism>
<keyword evidence="2" id="KW-0812">Transmembrane</keyword>
<gene>
    <name evidence="4" type="ORF">C482_09507</name>
</gene>
<dbReference type="OrthoDB" id="331021at2157"/>
<feature type="compositionally biased region" description="Acidic residues" evidence="1">
    <location>
        <begin position="13"/>
        <end position="31"/>
    </location>
</feature>
<feature type="domain" description="DUF7344" evidence="3">
    <location>
        <begin position="43"/>
        <end position="122"/>
    </location>
</feature>
<dbReference type="AlphaFoldDB" id="M0AMZ6"/>
<reference evidence="4 5" key="1">
    <citation type="journal article" date="2014" name="PLoS Genet.">
        <title>Phylogenetically driven sequencing of extremely halophilic archaea reveals strategies for static and dynamic osmo-response.</title>
        <authorList>
            <person name="Becker E.A."/>
            <person name="Seitzer P.M."/>
            <person name="Tritt A."/>
            <person name="Larsen D."/>
            <person name="Krusor M."/>
            <person name="Yao A.I."/>
            <person name="Wu D."/>
            <person name="Madern D."/>
            <person name="Eisen J.A."/>
            <person name="Darling A.E."/>
            <person name="Facciotti M.T."/>
        </authorList>
    </citation>
    <scope>NUCLEOTIDE SEQUENCE [LARGE SCALE GENOMIC DNA]</scope>
    <source>
        <strain evidence="4 5">JCM 10990</strain>
    </source>
</reference>
<dbReference type="Pfam" id="PF24035">
    <property type="entry name" value="DUF7344"/>
    <property type="match status" value="1"/>
</dbReference>
<feature type="transmembrane region" description="Helical" evidence="2">
    <location>
        <begin position="170"/>
        <end position="187"/>
    </location>
</feature>
<evidence type="ECO:0000256" key="2">
    <source>
        <dbReference type="SAM" id="Phobius"/>
    </source>
</evidence>
<dbReference type="InterPro" id="IPR055768">
    <property type="entry name" value="DUF7344"/>
</dbReference>
<accession>M0AMZ6</accession>
<evidence type="ECO:0000256" key="1">
    <source>
        <dbReference type="SAM" id="MobiDB-lite"/>
    </source>
</evidence>
<dbReference type="PATRIC" id="fig|1227492.4.peg.1861"/>
<sequence length="218" mass="24425">MKAKHIRSNSQVAEEESADDVAESENTEETEGNEKTFSEDEIFHLLQNERRRLVLRYLRGTNEPVRMRDVAEQVAAWEHDTTVAELTSTQRQRVYIPLYQSHLSKLDEAGVIDYQQNRGIVERKPLADEVDQYLQVTEQNRHTNATGNADTNADNATDETNSALSIGDDYYIGATAVCYVALLGAVFELPVLSILSGIGLSALILFLFTLVTASRFIN</sequence>
<keyword evidence="2" id="KW-1133">Transmembrane helix</keyword>
<dbReference type="Gene3D" id="1.10.10.10">
    <property type="entry name" value="Winged helix-like DNA-binding domain superfamily/Winged helix DNA-binding domain"/>
    <property type="match status" value="1"/>
</dbReference>
<dbReference type="EMBL" id="AOIN01000056">
    <property type="protein sequence ID" value="ELY99711.1"/>
    <property type="molecule type" value="Genomic_DNA"/>
</dbReference>